<dbReference type="AlphaFoldDB" id="A0A0C1Z380"/>
<sequence length="402" mass="44269">MWPSEREALAVWADQLQAQGEPLGELVTVSLRVDEVRRIDPHTAKLATLEVEAEQLRLSLAEQLLGPGVGELPQLRLRWQHGVVRAIHLDLDLAPGRDLPRPQVIVEVIGALLQRPALRFVDQLHLGALMPDQREAAHELLRALTLPACQARPRRVVLGRMPGQFRRLLRGDPRPRLADAADRAAYRPPLSRELLEAVAAAGVTWLIWFGHVQSLPWTRGDHGARLQKLEVLLGQPWSPAHGRPLERAIWDTSSRIRRRILAALPSLGDEMAPALLAALAVSLDPRRSFGDVVERSLTRAASEHPSWVAGVAQNFSDDEPWVAGWLSGLGRRSRGATQSAIPRIAAMLRRGIGTPFDGDYRGTGLRRALHSFGVPADAPHAASLEDETLAELLEKIGAQRTT</sequence>
<evidence type="ECO:0000313" key="1">
    <source>
        <dbReference type="EMBL" id="KIG12064.1"/>
    </source>
</evidence>
<dbReference type="Proteomes" id="UP000031599">
    <property type="component" value="Unassembled WGS sequence"/>
</dbReference>
<evidence type="ECO:0000313" key="2">
    <source>
        <dbReference type="Proteomes" id="UP000031599"/>
    </source>
</evidence>
<gene>
    <name evidence="1" type="ORF">DB30_02086</name>
</gene>
<accession>A0A0C1Z380</accession>
<dbReference type="EMBL" id="JMCC02000154">
    <property type="protein sequence ID" value="KIG12064.1"/>
    <property type="molecule type" value="Genomic_DNA"/>
</dbReference>
<comment type="caution">
    <text evidence="1">The sequence shown here is derived from an EMBL/GenBank/DDBJ whole genome shotgun (WGS) entry which is preliminary data.</text>
</comment>
<name>A0A0C1Z380_9BACT</name>
<reference evidence="1 2" key="1">
    <citation type="submission" date="2014-12" db="EMBL/GenBank/DDBJ databases">
        <title>Genome assembly of Enhygromyxa salina DSM 15201.</title>
        <authorList>
            <person name="Sharma G."/>
            <person name="Subramanian S."/>
        </authorList>
    </citation>
    <scope>NUCLEOTIDE SEQUENCE [LARGE SCALE GENOMIC DNA]</scope>
    <source>
        <strain evidence="1 2">DSM 15201</strain>
    </source>
</reference>
<protein>
    <submittedName>
        <fullName evidence="1">Diguanylate cyclase/phosphodiesterase</fullName>
    </submittedName>
</protein>
<proteinExistence type="predicted"/>
<organism evidence="1 2">
    <name type="scientific">Enhygromyxa salina</name>
    <dbReference type="NCBI Taxonomy" id="215803"/>
    <lineage>
        <taxon>Bacteria</taxon>
        <taxon>Pseudomonadati</taxon>
        <taxon>Myxococcota</taxon>
        <taxon>Polyangia</taxon>
        <taxon>Nannocystales</taxon>
        <taxon>Nannocystaceae</taxon>
        <taxon>Enhygromyxa</taxon>
    </lineage>
</organism>